<sequence length="911" mass="100443">MAILFEHTPMALRYEGAASTYAVSLCSIGWTDEAWQVLRLVGERASAHVKTQGMGGFVHLPFVTLWTRLQLAQPGWISLARDLGTKQLTFSPAAPRPFGYLDEENVDVDRLTDTAARWIDGPLTHFVQKFGVPITSIERLRELTQSSRLFSQEHSSVQLFPWGALASDQLAYAVAPGEIATLLAGKEIFPGLGPVARVVGAPANSAELMTAPVAAAGGLFSLVCQLSLQTLPGAQEPAVHLGFTRRRWASSLDKNPFKAKRIGGYVFSDQRAHMAFRFDLDFEREGGWTADAAYQELELALNLHPGYGDARIVDYPQHGGTKVLVMHSDGLAVDRASRLHAGVPVADQLAAYRRILEILSPAGFGAYKGFAEVEGGAKGAERIEVLRASMILHQLLEESDHEAAHEEDLDDTVDRRVLALTNRSLSEWFGRDRPALDKRYTSLAGVVSQLVRESGIDAGERRTLCVLVQSPHEKPWVEAVVKVMLGDSVKLVVGEIPAGVHGPRRQLSPKKTSEAERIRERSEIWSRFAQENQFDDKTMVLVQAADWYEFEGSKQPDDSINKPACRRALATETGAVVQYLLPAREHKLDNYLMRLQAAILDLVYGHSGCVLGLSAAVTACFPAAESRPTHVLAIGPVNVEMGTRQGTVFAAIRYDVMSGRPEIRLAHLEAEPVHSEWMTFTEGLRYVARRARLEVAKGQQAPAQFQRFLADVLDDTARIDPHAVVFLDSTRLASLWRRLGDKGARFGMQALDVEAAARPGWAKLRLIRVREQAPVMVNVRKDGPVSPSGAPVEVATSVKRLFAVADASAPTYWSYGPPGQQKRGLSCYRTMLLPDKSRTSTVEVKAEYGQHRTPRGTEFVILQAQKEDDPNQLARFSERLRLGVVQARGDIWVKVPSPLFTIGKLADYMGY</sequence>
<organism evidence="4 5">
    <name type="scientific">Massilia terrae</name>
    <dbReference type="NCBI Taxonomy" id="1811224"/>
    <lineage>
        <taxon>Bacteria</taxon>
        <taxon>Pseudomonadati</taxon>
        <taxon>Pseudomonadota</taxon>
        <taxon>Betaproteobacteria</taxon>
        <taxon>Burkholderiales</taxon>
        <taxon>Oxalobacteraceae</taxon>
        <taxon>Telluria group</taxon>
        <taxon>Massilia</taxon>
    </lineage>
</organism>
<dbReference type="Proteomes" id="UP001204621">
    <property type="component" value="Unassembled WGS sequence"/>
</dbReference>
<accession>A0ABT2D370</accession>
<name>A0ABT2D370_9BURK</name>
<dbReference type="Pfam" id="PF13032">
    <property type="entry name" value="RNaseH_pPIWI_RE"/>
    <property type="match status" value="1"/>
</dbReference>
<dbReference type="InterPro" id="IPR040496">
    <property type="entry name" value="MID_pPIWI_RE"/>
</dbReference>
<evidence type="ECO:0000259" key="1">
    <source>
        <dbReference type="Pfam" id="PF13032"/>
    </source>
</evidence>
<gene>
    <name evidence="4" type="ORF">NX778_16980</name>
</gene>
<dbReference type="RefSeq" id="WP_258812963.1">
    <property type="nucleotide sequence ID" value="NZ_JANUGU010000006.1"/>
</dbReference>
<dbReference type="InterPro" id="IPR025085">
    <property type="entry name" value="pPIWI_RE_X"/>
</dbReference>
<evidence type="ECO:0000313" key="5">
    <source>
        <dbReference type="Proteomes" id="UP001204621"/>
    </source>
</evidence>
<reference evidence="4 5" key="1">
    <citation type="submission" date="2022-08" db="EMBL/GenBank/DDBJ databases">
        <title>Reclassification of Massilia species as members of the genera Telluria, Duganella, Pseudoduganella, Mokoshia gen. nov. and Zemynaea gen. nov. using orthogonal and non-orthogonal genome-based approaches.</title>
        <authorList>
            <person name="Bowman J.P."/>
        </authorList>
    </citation>
    <scope>NUCLEOTIDE SEQUENCE [LARGE SCALE GENOMIC DNA]</scope>
    <source>
        <strain evidence="4 5">JCM 31606</strain>
    </source>
</reference>
<dbReference type="EMBL" id="JANUGU010000006">
    <property type="protein sequence ID" value="MCS0659768.1"/>
    <property type="molecule type" value="Genomic_DNA"/>
</dbReference>
<evidence type="ECO:0000259" key="3">
    <source>
        <dbReference type="Pfam" id="PF18157"/>
    </source>
</evidence>
<comment type="caution">
    <text evidence="4">The sequence shown here is derived from an EMBL/GenBank/DDBJ whole genome shotgun (WGS) entry which is preliminary data.</text>
</comment>
<feature type="domain" description="pPIWI-RE module N-terminal" evidence="2">
    <location>
        <begin position="21"/>
        <end position="361"/>
    </location>
</feature>
<protein>
    <submittedName>
        <fullName evidence="4">RNaseH domain-containing protein</fullName>
    </submittedName>
</protein>
<feature type="domain" description="pPIWI-RE RNaseH" evidence="1">
    <location>
        <begin position="648"/>
        <end position="909"/>
    </location>
</feature>
<dbReference type="InterPro" id="IPR024996">
    <property type="entry name" value="RNaseH_pPIWI_RE"/>
</dbReference>
<dbReference type="Pfam" id="PF13111">
    <property type="entry name" value="pPIWI_RE_X"/>
    <property type="match status" value="1"/>
</dbReference>
<keyword evidence="5" id="KW-1185">Reference proteome</keyword>
<dbReference type="Pfam" id="PF18157">
    <property type="entry name" value="MID_pPIWI_RE"/>
    <property type="match status" value="1"/>
</dbReference>
<evidence type="ECO:0000313" key="4">
    <source>
        <dbReference type="EMBL" id="MCS0659768.1"/>
    </source>
</evidence>
<feature type="domain" description="Prokaryotic pPIWI-RE MID" evidence="3">
    <location>
        <begin position="498"/>
        <end position="608"/>
    </location>
</feature>
<evidence type="ECO:0000259" key="2">
    <source>
        <dbReference type="Pfam" id="PF13111"/>
    </source>
</evidence>
<proteinExistence type="predicted"/>